<gene>
    <name evidence="2" type="ORF">KN1_06980</name>
</gene>
<name>A0A8D5U4R4_9CREN</name>
<keyword evidence="3" id="KW-1185">Reference proteome</keyword>
<dbReference type="KEGG" id="csty:KN1_06980"/>
<accession>A0A8D5U4R4</accession>
<dbReference type="EMBL" id="AP024597">
    <property type="protein sequence ID" value="BCU69401.1"/>
    <property type="molecule type" value="Genomic_DNA"/>
</dbReference>
<keyword evidence="1" id="KW-0472">Membrane</keyword>
<evidence type="ECO:0000313" key="2">
    <source>
        <dbReference type="EMBL" id="BCU69401.1"/>
    </source>
</evidence>
<dbReference type="Proteomes" id="UP000825123">
    <property type="component" value="Chromosome"/>
</dbReference>
<organism evidence="2 3">
    <name type="scientific">Stygiolobus caldivivus</name>
    <dbReference type="NCBI Taxonomy" id="2824673"/>
    <lineage>
        <taxon>Archaea</taxon>
        <taxon>Thermoproteota</taxon>
        <taxon>Thermoprotei</taxon>
        <taxon>Sulfolobales</taxon>
        <taxon>Sulfolobaceae</taxon>
        <taxon>Stygiolobus</taxon>
    </lineage>
</organism>
<evidence type="ECO:0000313" key="3">
    <source>
        <dbReference type="Proteomes" id="UP000825123"/>
    </source>
</evidence>
<feature type="transmembrane region" description="Helical" evidence="1">
    <location>
        <begin position="5"/>
        <end position="22"/>
    </location>
</feature>
<proteinExistence type="predicted"/>
<keyword evidence="1" id="KW-0812">Transmembrane</keyword>
<protein>
    <submittedName>
        <fullName evidence="2">Uncharacterized protein</fullName>
    </submittedName>
</protein>
<feature type="transmembrane region" description="Helical" evidence="1">
    <location>
        <begin position="55"/>
        <end position="71"/>
    </location>
</feature>
<feature type="transmembrane region" description="Helical" evidence="1">
    <location>
        <begin position="28"/>
        <end position="48"/>
    </location>
</feature>
<evidence type="ECO:0000256" key="1">
    <source>
        <dbReference type="SAM" id="Phobius"/>
    </source>
</evidence>
<dbReference type="RefSeq" id="WP_221289433.1">
    <property type="nucleotide sequence ID" value="NZ_AP024597.1"/>
</dbReference>
<feature type="transmembrane region" description="Helical" evidence="1">
    <location>
        <begin position="91"/>
        <end position="112"/>
    </location>
</feature>
<reference evidence="2 3" key="1">
    <citation type="submission" date="2021-04" db="EMBL/GenBank/DDBJ databases">
        <title>Complete genome sequence of Stygiolobus sp. KN-1.</title>
        <authorList>
            <person name="Nakamura K."/>
            <person name="Sakai H."/>
            <person name="Kurosawa N."/>
        </authorList>
    </citation>
    <scope>NUCLEOTIDE SEQUENCE [LARGE SCALE GENOMIC DNA]</scope>
    <source>
        <strain evidence="2 3">KN-1</strain>
    </source>
</reference>
<dbReference type="AlphaFoldDB" id="A0A8D5U4R4"/>
<keyword evidence="1" id="KW-1133">Transmembrane helix</keyword>
<dbReference type="GeneID" id="66162455"/>
<sequence>MKLYYPLIFSAITIGLGTILLLNRVPIIITLGSVLDITLLLISSYFIYKNIKYSSLFGLIISVLQILGNSTDPTHLRALSEFGTTLYLSTLDVLMILSFYAFPLLYILLFSLQKLNKKEKI</sequence>